<evidence type="ECO:0000313" key="2">
    <source>
        <dbReference type="EMBL" id="GBL57831.1"/>
    </source>
</evidence>
<proteinExistence type="predicted"/>
<protein>
    <submittedName>
        <fullName evidence="2">Uncharacterized protein</fullName>
    </submittedName>
</protein>
<accession>A0A4Y1ZM19</accession>
<dbReference type="EMBL" id="BGPR01075657">
    <property type="protein sequence ID" value="GBL56593.1"/>
    <property type="molecule type" value="Genomic_DNA"/>
</dbReference>
<sequence length="48" mass="5439">MLINAPKTVPHPCDDTFLSSCEPAAQKRGKRQWGKSKKSYFILSVVFQ</sequence>
<keyword evidence="3" id="KW-1185">Reference proteome</keyword>
<comment type="caution">
    <text evidence="2">The sequence shown here is derived from an EMBL/GenBank/DDBJ whole genome shotgun (WGS) entry which is preliminary data.</text>
</comment>
<name>A0A4Y1ZM19_ARAVE</name>
<evidence type="ECO:0000313" key="1">
    <source>
        <dbReference type="EMBL" id="GBL56593.1"/>
    </source>
</evidence>
<feature type="non-terminal residue" evidence="2">
    <location>
        <position position="48"/>
    </location>
</feature>
<dbReference type="Proteomes" id="UP000499080">
    <property type="component" value="Unassembled WGS sequence"/>
</dbReference>
<gene>
    <name evidence="1" type="ORF">AVEN_129473_1</name>
    <name evidence="2" type="ORF">AVEN_18353_1</name>
</gene>
<reference evidence="2 3" key="1">
    <citation type="journal article" date="2019" name="Sci. Rep.">
        <title>Orb-weaving spider Araneus ventricosus genome elucidates the spidroin gene catalogue.</title>
        <authorList>
            <person name="Kono N."/>
            <person name="Nakamura H."/>
            <person name="Ohtoshi R."/>
            <person name="Moran D.A.P."/>
            <person name="Shinohara A."/>
            <person name="Yoshida Y."/>
            <person name="Fujiwara M."/>
            <person name="Mori M."/>
            <person name="Tomita M."/>
            <person name="Arakawa K."/>
        </authorList>
    </citation>
    <scope>NUCLEOTIDE SEQUENCE [LARGE SCALE GENOMIC DNA]</scope>
</reference>
<evidence type="ECO:0000313" key="3">
    <source>
        <dbReference type="Proteomes" id="UP000499080"/>
    </source>
</evidence>
<organism evidence="2 3">
    <name type="scientific">Araneus ventricosus</name>
    <name type="common">Orbweaver spider</name>
    <name type="synonym">Epeira ventricosa</name>
    <dbReference type="NCBI Taxonomy" id="182803"/>
    <lineage>
        <taxon>Eukaryota</taxon>
        <taxon>Metazoa</taxon>
        <taxon>Ecdysozoa</taxon>
        <taxon>Arthropoda</taxon>
        <taxon>Chelicerata</taxon>
        <taxon>Arachnida</taxon>
        <taxon>Araneae</taxon>
        <taxon>Araneomorphae</taxon>
        <taxon>Entelegynae</taxon>
        <taxon>Araneoidea</taxon>
        <taxon>Araneidae</taxon>
        <taxon>Araneus</taxon>
    </lineage>
</organism>
<dbReference type="AlphaFoldDB" id="A0A4Y1ZM19"/>
<dbReference type="EMBL" id="BGPR01075891">
    <property type="protein sequence ID" value="GBL57831.1"/>
    <property type="molecule type" value="Genomic_DNA"/>
</dbReference>